<accession>A0A834TEF6</accession>
<sequence length="259" mass="28908">MARGLCLLNSLQSNLLCNSVEIWKKKKNLKEGKNLEEPTDLNTVISSELVLPTLSPAASSTKLPSISSFLITPLSKAPTNSPASSMAASLSTNTLPLLMASSSHSFIECLNEPTKSKCAPAFNFSPLTIPNPNNLLQTSITFKAHPFNPNITFLQFLGQFLCLFHRAIPNHHFSQTRVLWEMGHKLDAYVRERWGRGPRGHEKERGRRGNGVALTNWGLLEKILQQRLPSARDCGEFEGREVRMVMFDGFVKFSLNEKD</sequence>
<proteinExistence type="predicted"/>
<name>A0A834TEF6_9FABA</name>
<evidence type="ECO:0000313" key="2">
    <source>
        <dbReference type="Proteomes" id="UP000634136"/>
    </source>
</evidence>
<evidence type="ECO:0000313" key="1">
    <source>
        <dbReference type="EMBL" id="KAF7820230.1"/>
    </source>
</evidence>
<keyword evidence="2" id="KW-1185">Reference proteome</keyword>
<dbReference type="Proteomes" id="UP000634136">
    <property type="component" value="Unassembled WGS sequence"/>
</dbReference>
<dbReference type="AlphaFoldDB" id="A0A834TEF6"/>
<dbReference type="EMBL" id="JAAIUW010000008">
    <property type="protein sequence ID" value="KAF7820230.1"/>
    <property type="molecule type" value="Genomic_DNA"/>
</dbReference>
<comment type="caution">
    <text evidence="1">The sequence shown here is derived from an EMBL/GenBank/DDBJ whole genome shotgun (WGS) entry which is preliminary data.</text>
</comment>
<organism evidence="1 2">
    <name type="scientific">Senna tora</name>
    <dbReference type="NCBI Taxonomy" id="362788"/>
    <lineage>
        <taxon>Eukaryota</taxon>
        <taxon>Viridiplantae</taxon>
        <taxon>Streptophyta</taxon>
        <taxon>Embryophyta</taxon>
        <taxon>Tracheophyta</taxon>
        <taxon>Spermatophyta</taxon>
        <taxon>Magnoliopsida</taxon>
        <taxon>eudicotyledons</taxon>
        <taxon>Gunneridae</taxon>
        <taxon>Pentapetalae</taxon>
        <taxon>rosids</taxon>
        <taxon>fabids</taxon>
        <taxon>Fabales</taxon>
        <taxon>Fabaceae</taxon>
        <taxon>Caesalpinioideae</taxon>
        <taxon>Cassia clade</taxon>
        <taxon>Senna</taxon>
    </lineage>
</organism>
<protein>
    <submittedName>
        <fullName evidence="1">Delta(1)-pyrroline-2-carboxylate reductase</fullName>
    </submittedName>
</protein>
<reference evidence="1" key="1">
    <citation type="submission" date="2020-09" db="EMBL/GenBank/DDBJ databases">
        <title>Genome-Enabled Discovery of Anthraquinone Biosynthesis in Senna tora.</title>
        <authorList>
            <person name="Kang S.-H."/>
            <person name="Pandey R.P."/>
            <person name="Lee C.-M."/>
            <person name="Sim J.-S."/>
            <person name="Jeong J.-T."/>
            <person name="Choi B.-S."/>
            <person name="Jung M."/>
            <person name="Ginzburg D."/>
            <person name="Zhao K."/>
            <person name="Won S.Y."/>
            <person name="Oh T.-J."/>
            <person name="Yu Y."/>
            <person name="Kim N.-H."/>
            <person name="Lee O.R."/>
            <person name="Lee T.-H."/>
            <person name="Bashyal P."/>
            <person name="Kim T.-S."/>
            <person name="Lee W.-H."/>
            <person name="Kawkins C."/>
            <person name="Kim C.-K."/>
            <person name="Kim J.S."/>
            <person name="Ahn B.O."/>
            <person name="Rhee S.Y."/>
            <person name="Sohng J.K."/>
        </authorList>
    </citation>
    <scope>NUCLEOTIDE SEQUENCE</scope>
    <source>
        <tissue evidence="1">Leaf</tissue>
    </source>
</reference>
<gene>
    <name evidence="1" type="ORF">G2W53_025685</name>
</gene>